<dbReference type="PIRSF" id="PIRSF000136">
    <property type="entry name" value="LGO_GLO"/>
    <property type="match status" value="1"/>
</dbReference>
<dbReference type="Gene3D" id="3.30.43.10">
    <property type="entry name" value="Uridine Diphospho-n-acetylenolpyruvylglucosamine Reductase, domain 2"/>
    <property type="match status" value="1"/>
</dbReference>
<dbReference type="Pfam" id="PF01565">
    <property type="entry name" value="FAD_binding_4"/>
    <property type="match status" value="1"/>
</dbReference>
<evidence type="ECO:0000256" key="3">
    <source>
        <dbReference type="ARBA" id="ARBA00023002"/>
    </source>
</evidence>
<dbReference type="Gene3D" id="1.10.45.10">
    <property type="entry name" value="Vanillyl-alcohol Oxidase, Chain A, domain 4"/>
    <property type="match status" value="1"/>
</dbReference>
<evidence type="ECO:0000313" key="6">
    <source>
        <dbReference type="EMBL" id="KZT22047.1"/>
    </source>
</evidence>
<dbReference type="GO" id="GO:0016020">
    <property type="term" value="C:membrane"/>
    <property type="evidence" value="ECO:0007669"/>
    <property type="project" value="InterPro"/>
</dbReference>
<dbReference type="InterPro" id="IPR016169">
    <property type="entry name" value="FAD-bd_PCMH_sub2"/>
</dbReference>
<dbReference type="InterPro" id="IPR016167">
    <property type="entry name" value="FAD-bd_PCMH_sub1"/>
</dbReference>
<proteinExistence type="predicted"/>
<dbReference type="AlphaFoldDB" id="A0A165Q7U0"/>
<gene>
    <name evidence="6" type="ORF">NEOLEDRAFT_1072362</name>
</gene>
<dbReference type="EMBL" id="KV425600">
    <property type="protein sequence ID" value="KZT22047.1"/>
    <property type="molecule type" value="Genomic_DNA"/>
</dbReference>
<dbReference type="SUPFAM" id="SSF56176">
    <property type="entry name" value="FAD-binding/transporter-associated domain-like"/>
    <property type="match status" value="1"/>
</dbReference>
<dbReference type="PANTHER" id="PTHR43762:SF1">
    <property type="entry name" value="D-ARABINONO-1,4-LACTONE OXIDASE"/>
    <property type="match status" value="1"/>
</dbReference>
<dbReference type="InParanoid" id="A0A165Q7U0"/>
<evidence type="ECO:0000256" key="1">
    <source>
        <dbReference type="ARBA" id="ARBA00005083"/>
    </source>
</evidence>
<dbReference type="InterPro" id="IPR007173">
    <property type="entry name" value="ALO_C"/>
</dbReference>
<dbReference type="InterPro" id="IPR036318">
    <property type="entry name" value="FAD-bd_PCMH-like_sf"/>
</dbReference>
<dbReference type="STRING" id="1314782.A0A165Q7U0"/>
<evidence type="ECO:0000256" key="4">
    <source>
        <dbReference type="ARBA" id="ARBA00033418"/>
    </source>
</evidence>
<keyword evidence="7" id="KW-1185">Reference proteome</keyword>
<reference evidence="6 7" key="1">
    <citation type="journal article" date="2016" name="Mol. Biol. Evol.">
        <title>Comparative Genomics of Early-Diverging Mushroom-Forming Fungi Provides Insights into the Origins of Lignocellulose Decay Capabilities.</title>
        <authorList>
            <person name="Nagy L.G."/>
            <person name="Riley R."/>
            <person name="Tritt A."/>
            <person name="Adam C."/>
            <person name="Daum C."/>
            <person name="Floudas D."/>
            <person name="Sun H."/>
            <person name="Yadav J.S."/>
            <person name="Pangilinan J."/>
            <person name="Larsson K.H."/>
            <person name="Matsuura K."/>
            <person name="Barry K."/>
            <person name="Labutti K."/>
            <person name="Kuo R."/>
            <person name="Ohm R.A."/>
            <person name="Bhattacharya S.S."/>
            <person name="Shirouzu T."/>
            <person name="Yoshinaga Y."/>
            <person name="Martin F.M."/>
            <person name="Grigoriev I.V."/>
            <person name="Hibbett D.S."/>
        </authorList>
    </citation>
    <scope>NUCLEOTIDE SEQUENCE [LARGE SCALE GENOMIC DNA]</scope>
    <source>
        <strain evidence="6 7">HHB14362 ss-1</strain>
    </source>
</reference>
<dbReference type="EC" id="1.1.3.37" evidence="2"/>
<keyword evidence="3" id="KW-0560">Oxidoreductase</keyword>
<sequence length="480" mass="55294">MSQPTPAELSLEALYELLRPITVPSTSARSTFHNWARTYSCKPAIVFEPENQHQCELIMELARRNGKTVRATGVGHSPSDLACTKGYLVKVGKLNELLEANFEKRYVVVEAGITLVDMNEQLLHHNLALTSIGSISEQSLAGTIATVNHGSGLKYGTLSTHVLEVTLLLSDGSKVRCSRDEHCDLFMATICGLGSTGFILTIKYEVEPAFRLKERRFAISFDEALERYSDLARQSQHTRMWWFPQTNTIQVSLADRTDERKHVEGSWFWATLIGYHLVQFLLFLGLYAPDLHVWAARIVSWLIQEKTTVIDDSFRIFNVEHRYWQYTIEYAVDYNEAPACLRDLRKWLDREHSDPLGLRPHFPIEIRFSSADDIWLSPSNGRTTCWLGIAQYKPYGFDVPYRKLFDEYGAIIASHGGRPHWAKAHHLRPGDVRELYPRSEDFVRVVEKYDPTGMFRNEYVSRHIFAQPDRKWDEYVYLDP</sequence>
<dbReference type="GO" id="GO:0003885">
    <property type="term" value="F:D-arabinono-1,4-lactone oxidase activity"/>
    <property type="evidence" value="ECO:0007669"/>
    <property type="project" value="UniProtKB-EC"/>
</dbReference>
<organism evidence="6 7">
    <name type="scientific">Neolentinus lepideus HHB14362 ss-1</name>
    <dbReference type="NCBI Taxonomy" id="1314782"/>
    <lineage>
        <taxon>Eukaryota</taxon>
        <taxon>Fungi</taxon>
        <taxon>Dikarya</taxon>
        <taxon>Basidiomycota</taxon>
        <taxon>Agaricomycotina</taxon>
        <taxon>Agaricomycetes</taxon>
        <taxon>Gloeophyllales</taxon>
        <taxon>Gloeophyllaceae</taxon>
        <taxon>Neolentinus</taxon>
    </lineage>
</organism>
<feature type="domain" description="FAD-binding PCMH-type" evidence="5">
    <location>
        <begin position="39"/>
        <end position="209"/>
    </location>
</feature>
<dbReference type="PROSITE" id="PS51387">
    <property type="entry name" value="FAD_PCMH"/>
    <property type="match status" value="1"/>
</dbReference>
<comment type="pathway">
    <text evidence="1">Cofactor biosynthesis; D-erythroascorbate biosynthesis; dehydro-D-arabinono-1,4-lactone from D-arabinose: step 2/2.</text>
</comment>
<name>A0A165Q7U0_9AGAM</name>
<dbReference type="Pfam" id="PF04030">
    <property type="entry name" value="ALO"/>
    <property type="match status" value="1"/>
</dbReference>
<dbReference type="Gene3D" id="3.30.70.2520">
    <property type="match status" value="1"/>
</dbReference>
<evidence type="ECO:0000313" key="7">
    <source>
        <dbReference type="Proteomes" id="UP000076761"/>
    </source>
</evidence>
<evidence type="ECO:0000259" key="5">
    <source>
        <dbReference type="PROSITE" id="PS51387"/>
    </source>
</evidence>
<dbReference type="InterPro" id="IPR010031">
    <property type="entry name" value="FAD_lactone_oxidase-like"/>
</dbReference>
<dbReference type="PANTHER" id="PTHR43762">
    <property type="entry name" value="L-GULONOLACTONE OXIDASE"/>
    <property type="match status" value="1"/>
</dbReference>
<protein>
    <recommendedName>
        <fullName evidence="2">D-arabinono-1,4-lactone oxidase</fullName>
        <ecNumber evidence="2">1.1.3.37</ecNumber>
    </recommendedName>
    <alternativeName>
        <fullName evidence="4">L-galactono-gamma-lactone oxidase</fullName>
    </alternativeName>
</protein>
<dbReference type="FunCoup" id="A0A165Q7U0">
    <property type="interactions" value="394"/>
</dbReference>
<accession>A0A165Q7U0</accession>
<evidence type="ECO:0000256" key="2">
    <source>
        <dbReference type="ARBA" id="ARBA00013136"/>
    </source>
</evidence>
<dbReference type="UniPathway" id="UPA00771">
    <property type="reaction ID" value="UER00766"/>
</dbReference>
<dbReference type="InterPro" id="IPR006094">
    <property type="entry name" value="Oxid_FAD_bind_N"/>
</dbReference>
<dbReference type="Gene3D" id="3.30.465.10">
    <property type="match status" value="1"/>
</dbReference>
<dbReference type="OrthoDB" id="610608at2759"/>
<dbReference type="InterPro" id="IPR016166">
    <property type="entry name" value="FAD-bd_PCMH"/>
</dbReference>
<dbReference type="InterPro" id="IPR016171">
    <property type="entry name" value="Vanillyl_alc_oxidase_C-sub2"/>
</dbReference>
<dbReference type="GO" id="GO:0005739">
    <property type="term" value="C:mitochondrion"/>
    <property type="evidence" value="ECO:0007669"/>
    <property type="project" value="TreeGrafter"/>
</dbReference>
<dbReference type="GO" id="GO:0071949">
    <property type="term" value="F:FAD binding"/>
    <property type="evidence" value="ECO:0007669"/>
    <property type="project" value="InterPro"/>
</dbReference>
<dbReference type="Proteomes" id="UP000076761">
    <property type="component" value="Unassembled WGS sequence"/>
</dbReference>